<name>A0A0C2CXY3_9BACT</name>
<dbReference type="SUPFAM" id="SSF55961">
    <property type="entry name" value="Bet v1-like"/>
    <property type="match status" value="1"/>
</dbReference>
<evidence type="ECO:0000313" key="9">
    <source>
        <dbReference type="Proteomes" id="UP000031599"/>
    </source>
</evidence>
<dbReference type="CDD" id="cd08884">
    <property type="entry name" value="RHO_alpha_C_GbcA-like"/>
    <property type="match status" value="1"/>
</dbReference>
<dbReference type="PANTHER" id="PTHR43756:SF5">
    <property type="entry name" value="CHOLINE MONOOXYGENASE, CHLOROPLASTIC"/>
    <property type="match status" value="1"/>
</dbReference>
<dbReference type="Gene3D" id="3.90.380.10">
    <property type="entry name" value="Naphthalene 1,2-dioxygenase Alpha Subunit, Chain A, domain 1"/>
    <property type="match status" value="2"/>
</dbReference>
<evidence type="ECO:0000259" key="7">
    <source>
        <dbReference type="PROSITE" id="PS51296"/>
    </source>
</evidence>
<dbReference type="PROSITE" id="PS51296">
    <property type="entry name" value="RIESKE"/>
    <property type="match status" value="1"/>
</dbReference>
<dbReference type="Proteomes" id="UP000031599">
    <property type="component" value="Unassembled WGS sequence"/>
</dbReference>
<keyword evidence="3" id="KW-0479">Metal-binding</keyword>
<dbReference type="Gene3D" id="2.102.10.10">
    <property type="entry name" value="Rieske [2Fe-2S] iron-sulphur domain"/>
    <property type="match status" value="1"/>
</dbReference>
<evidence type="ECO:0000313" key="8">
    <source>
        <dbReference type="EMBL" id="KIG14510.1"/>
    </source>
</evidence>
<dbReference type="PANTHER" id="PTHR43756">
    <property type="entry name" value="CHOLINE MONOOXYGENASE, CHLOROPLASTIC"/>
    <property type="match status" value="1"/>
</dbReference>
<dbReference type="GO" id="GO:0051213">
    <property type="term" value="F:dioxygenase activity"/>
    <property type="evidence" value="ECO:0007669"/>
    <property type="project" value="UniProtKB-KW"/>
</dbReference>
<dbReference type="GO" id="GO:0005506">
    <property type="term" value="F:iron ion binding"/>
    <property type="evidence" value="ECO:0007669"/>
    <property type="project" value="InterPro"/>
</dbReference>
<dbReference type="Pfam" id="PF00355">
    <property type="entry name" value="Rieske"/>
    <property type="match status" value="1"/>
</dbReference>
<evidence type="ECO:0000256" key="3">
    <source>
        <dbReference type="ARBA" id="ARBA00022723"/>
    </source>
</evidence>
<comment type="cofactor">
    <cofactor evidence="1">
        <name>Fe cation</name>
        <dbReference type="ChEBI" id="CHEBI:24875"/>
    </cofactor>
</comment>
<proteinExistence type="predicted"/>
<dbReference type="InterPro" id="IPR017941">
    <property type="entry name" value="Rieske_2Fe-2S"/>
</dbReference>
<dbReference type="Pfam" id="PF00848">
    <property type="entry name" value="Ring_hydroxyl_A"/>
    <property type="match status" value="1"/>
</dbReference>
<keyword evidence="2" id="KW-0001">2Fe-2S</keyword>
<evidence type="ECO:0000256" key="1">
    <source>
        <dbReference type="ARBA" id="ARBA00001962"/>
    </source>
</evidence>
<keyword evidence="8" id="KW-0223">Dioxygenase</keyword>
<keyword evidence="6" id="KW-0411">Iron-sulfur</keyword>
<evidence type="ECO:0000256" key="5">
    <source>
        <dbReference type="ARBA" id="ARBA00023004"/>
    </source>
</evidence>
<dbReference type="InterPro" id="IPR015879">
    <property type="entry name" value="Ring_hydroxy_dOase_asu_C_dom"/>
</dbReference>
<dbReference type="InterPro" id="IPR036922">
    <property type="entry name" value="Rieske_2Fe-2S_sf"/>
</dbReference>
<dbReference type="EMBL" id="JMCC02000072">
    <property type="protein sequence ID" value="KIG14510.1"/>
    <property type="molecule type" value="Genomic_DNA"/>
</dbReference>
<gene>
    <name evidence="8" type="ORF">DB30_06737</name>
</gene>
<evidence type="ECO:0000256" key="4">
    <source>
        <dbReference type="ARBA" id="ARBA00023002"/>
    </source>
</evidence>
<dbReference type="RefSeq" id="WP_052553537.1">
    <property type="nucleotide sequence ID" value="NZ_JMCC02000072.1"/>
</dbReference>
<protein>
    <submittedName>
        <fullName evidence="8">Putative dioxygenase, alpha subunit</fullName>
    </submittedName>
</protein>
<feature type="domain" description="Rieske" evidence="7">
    <location>
        <begin position="52"/>
        <end position="159"/>
    </location>
</feature>
<keyword evidence="4" id="KW-0560">Oxidoreductase</keyword>
<dbReference type="CDD" id="cd03469">
    <property type="entry name" value="Rieske_RO_Alpha_N"/>
    <property type="match status" value="1"/>
</dbReference>
<sequence length="388" mass="43635">MRPLGSQSHAELAAELTAIQAPFEQARTLPPHVYTSPEIFAIEQRELFGRMWLCIAREQDLPSPRSYVTRDVGDERLLVVRDERGQLHAFFNVCRHRGARLLDAPCGRLRGAINCPYHKWSYALDGHLLHAPRADPGFAAADYPLLSPRLETLAGFVFINLDPSAPTLAKAFADLPSLARYQVGSLRRAHRHEYTIEANWKVIAQNYGECYHCQLLHPQLHRISDFETGSFTAGLCFNGGPMRLRDGFTTLSMSGTTALPPIPGLKGEDLQLVRYDQIYPNFTLALHPQYLLTHAIWPLTPTRSRIVCEWLFPPSSLALPGFDPSDMIEFWDRTNRQDWQVCERVQSGVASAGCVPGPYHSTERCVYAFDQWYAGTLAARLVPPMGHA</sequence>
<organism evidence="8 9">
    <name type="scientific">Enhygromyxa salina</name>
    <dbReference type="NCBI Taxonomy" id="215803"/>
    <lineage>
        <taxon>Bacteria</taxon>
        <taxon>Pseudomonadati</taxon>
        <taxon>Myxococcota</taxon>
        <taxon>Polyangia</taxon>
        <taxon>Nannocystales</taxon>
        <taxon>Nannocystaceae</taxon>
        <taxon>Enhygromyxa</taxon>
    </lineage>
</organism>
<reference evidence="8 9" key="1">
    <citation type="submission" date="2014-12" db="EMBL/GenBank/DDBJ databases">
        <title>Genome assembly of Enhygromyxa salina DSM 15201.</title>
        <authorList>
            <person name="Sharma G."/>
            <person name="Subramanian S."/>
        </authorList>
    </citation>
    <scope>NUCLEOTIDE SEQUENCE [LARGE SCALE GENOMIC DNA]</scope>
    <source>
        <strain evidence="8 9">DSM 15201</strain>
    </source>
</reference>
<accession>A0A0C2CXY3</accession>
<evidence type="ECO:0000256" key="2">
    <source>
        <dbReference type="ARBA" id="ARBA00022714"/>
    </source>
</evidence>
<dbReference type="AlphaFoldDB" id="A0A0C2CXY3"/>
<dbReference type="GO" id="GO:0051537">
    <property type="term" value="F:2 iron, 2 sulfur cluster binding"/>
    <property type="evidence" value="ECO:0007669"/>
    <property type="project" value="UniProtKB-KW"/>
</dbReference>
<comment type="caution">
    <text evidence="8">The sequence shown here is derived from an EMBL/GenBank/DDBJ whole genome shotgun (WGS) entry which is preliminary data.</text>
</comment>
<dbReference type="SUPFAM" id="SSF50022">
    <property type="entry name" value="ISP domain"/>
    <property type="match status" value="1"/>
</dbReference>
<dbReference type="PRINTS" id="PR00090">
    <property type="entry name" value="RNGDIOXGNASE"/>
</dbReference>
<keyword evidence="5" id="KW-0408">Iron</keyword>
<evidence type="ECO:0000256" key="6">
    <source>
        <dbReference type="ARBA" id="ARBA00023014"/>
    </source>
</evidence>
<dbReference type="InterPro" id="IPR001663">
    <property type="entry name" value="Rng_hydr_dOase-A"/>
</dbReference>